<feature type="transmembrane region" description="Helical" evidence="1">
    <location>
        <begin position="57"/>
        <end position="75"/>
    </location>
</feature>
<keyword evidence="3" id="KW-1185">Reference proteome</keyword>
<evidence type="ECO:0008006" key="4">
    <source>
        <dbReference type="Google" id="ProtNLM"/>
    </source>
</evidence>
<feature type="transmembrane region" description="Helical" evidence="1">
    <location>
        <begin position="87"/>
        <end position="104"/>
    </location>
</feature>
<accession>A0ABQ2C294</accession>
<protein>
    <recommendedName>
        <fullName evidence="4">DUF2568 domain-containing protein</fullName>
    </recommendedName>
</protein>
<dbReference type="RefSeq" id="WP_188375228.1">
    <property type="nucleotide sequence ID" value="NZ_BMDQ01000004.1"/>
</dbReference>
<feature type="transmembrane region" description="Helical" evidence="1">
    <location>
        <begin position="20"/>
        <end position="45"/>
    </location>
</feature>
<evidence type="ECO:0000256" key="1">
    <source>
        <dbReference type="SAM" id="Phobius"/>
    </source>
</evidence>
<evidence type="ECO:0000313" key="2">
    <source>
        <dbReference type="EMBL" id="GGI58321.1"/>
    </source>
</evidence>
<keyword evidence="1" id="KW-0812">Transmembrane</keyword>
<reference evidence="3" key="1">
    <citation type="journal article" date="2019" name="Int. J. Syst. Evol. Microbiol.">
        <title>The Global Catalogue of Microorganisms (GCM) 10K type strain sequencing project: providing services to taxonomists for standard genome sequencing and annotation.</title>
        <authorList>
            <consortium name="The Broad Institute Genomics Platform"/>
            <consortium name="The Broad Institute Genome Sequencing Center for Infectious Disease"/>
            <person name="Wu L."/>
            <person name="Ma J."/>
        </authorList>
    </citation>
    <scope>NUCLEOTIDE SEQUENCE [LARGE SCALE GENOMIC DNA]</scope>
    <source>
        <strain evidence="3">CCM 8681</strain>
    </source>
</reference>
<organism evidence="2 3">
    <name type="scientific">Winogradskyella haliclonae</name>
    <dbReference type="NCBI Taxonomy" id="2048558"/>
    <lineage>
        <taxon>Bacteria</taxon>
        <taxon>Pseudomonadati</taxon>
        <taxon>Bacteroidota</taxon>
        <taxon>Flavobacteriia</taxon>
        <taxon>Flavobacteriales</taxon>
        <taxon>Flavobacteriaceae</taxon>
        <taxon>Winogradskyella</taxon>
    </lineage>
</organism>
<sequence length="118" mass="13458">MKNLHTTNKVLTLLGLSISLTFWGGIFALPILGLAQIIMSIIIFRNKSSLSEEAKKLFYLYITVTITLAGTFRVLGELKSLESLMLLFVWMFVSAFLALFHLYITHKIKVEYKTPQDE</sequence>
<keyword evidence="1" id="KW-0472">Membrane</keyword>
<comment type="caution">
    <text evidence="2">The sequence shown here is derived from an EMBL/GenBank/DDBJ whole genome shotgun (WGS) entry which is preliminary data.</text>
</comment>
<proteinExistence type="predicted"/>
<gene>
    <name evidence="2" type="ORF">GCM10011444_26300</name>
</gene>
<evidence type="ECO:0000313" key="3">
    <source>
        <dbReference type="Proteomes" id="UP000624701"/>
    </source>
</evidence>
<dbReference type="EMBL" id="BMDQ01000004">
    <property type="protein sequence ID" value="GGI58321.1"/>
    <property type="molecule type" value="Genomic_DNA"/>
</dbReference>
<keyword evidence="1" id="KW-1133">Transmembrane helix</keyword>
<name>A0ABQ2C294_9FLAO</name>
<dbReference type="Proteomes" id="UP000624701">
    <property type="component" value="Unassembled WGS sequence"/>
</dbReference>